<evidence type="ECO:0000256" key="4">
    <source>
        <dbReference type="ARBA" id="ARBA00023242"/>
    </source>
</evidence>
<evidence type="ECO:0000256" key="7">
    <source>
        <dbReference type="SAM" id="MobiDB-lite"/>
    </source>
</evidence>
<dbReference type="GO" id="GO:0030154">
    <property type="term" value="P:cell differentiation"/>
    <property type="evidence" value="ECO:0007669"/>
    <property type="project" value="TreeGrafter"/>
</dbReference>
<dbReference type="AlphaFoldDB" id="A0AAN8JQA6"/>
<evidence type="ECO:0000256" key="2">
    <source>
        <dbReference type="ARBA" id="ARBA00023125"/>
    </source>
</evidence>
<dbReference type="Proteomes" id="UP001347796">
    <property type="component" value="Unassembled WGS sequence"/>
</dbReference>
<evidence type="ECO:0000256" key="3">
    <source>
        <dbReference type="ARBA" id="ARBA00023155"/>
    </source>
</evidence>
<dbReference type="CDD" id="cd00086">
    <property type="entry name" value="homeodomain"/>
    <property type="match status" value="1"/>
</dbReference>
<dbReference type="PANTHER" id="PTHR24340:SF73">
    <property type="entry name" value="HOMEOBOX PROTEIN BAGPIPE-RELATED"/>
    <property type="match status" value="1"/>
</dbReference>
<accession>A0AAN8JQA6</accession>
<evidence type="ECO:0000256" key="6">
    <source>
        <dbReference type="RuleBase" id="RU000682"/>
    </source>
</evidence>
<dbReference type="PANTHER" id="PTHR24340">
    <property type="entry name" value="HOMEOBOX PROTEIN NKX"/>
    <property type="match status" value="1"/>
</dbReference>
<evidence type="ECO:0000256" key="5">
    <source>
        <dbReference type="PROSITE-ProRule" id="PRU00108"/>
    </source>
</evidence>
<dbReference type="InterPro" id="IPR020479">
    <property type="entry name" value="HD_metazoa"/>
</dbReference>
<name>A0AAN8JQA6_PATCE</name>
<dbReference type="InterPro" id="IPR050394">
    <property type="entry name" value="Homeobox_NK-like"/>
</dbReference>
<organism evidence="9 10">
    <name type="scientific">Patella caerulea</name>
    <name type="common">Rayed Mediterranean limpet</name>
    <dbReference type="NCBI Taxonomy" id="87958"/>
    <lineage>
        <taxon>Eukaryota</taxon>
        <taxon>Metazoa</taxon>
        <taxon>Spiralia</taxon>
        <taxon>Lophotrochozoa</taxon>
        <taxon>Mollusca</taxon>
        <taxon>Gastropoda</taxon>
        <taxon>Patellogastropoda</taxon>
        <taxon>Patelloidea</taxon>
        <taxon>Patellidae</taxon>
        <taxon>Patella</taxon>
    </lineage>
</organism>
<comment type="subcellular location">
    <subcellularLocation>
        <location evidence="1 5 6">Nucleus</location>
    </subcellularLocation>
</comment>
<protein>
    <recommendedName>
        <fullName evidence="8">Homeobox domain-containing protein</fullName>
    </recommendedName>
</protein>
<feature type="domain" description="Homeobox" evidence="8">
    <location>
        <begin position="162"/>
        <end position="222"/>
    </location>
</feature>
<dbReference type="GO" id="GO:0000981">
    <property type="term" value="F:DNA-binding transcription factor activity, RNA polymerase II-specific"/>
    <property type="evidence" value="ECO:0007669"/>
    <property type="project" value="InterPro"/>
</dbReference>
<evidence type="ECO:0000313" key="10">
    <source>
        <dbReference type="Proteomes" id="UP001347796"/>
    </source>
</evidence>
<dbReference type="SMART" id="SM00389">
    <property type="entry name" value="HOX"/>
    <property type="match status" value="1"/>
</dbReference>
<keyword evidence="2 5" id="KW-0238">DNA-binding</keyword>
<sequence>METTTQPSTILTAFSIDNILTGKSDKFKRNILKNSNNNSDHEDGASSPSRGVNLSAKDIISAPRCDSRVPSLPINIDGDLSSDSYSCIDSDDEECSIVRGTSSPGQECYSGMNQAFRLENVSMDAEDHEKEGDDLDDLDTSRDDVSDKQDEGEMDKNEINKPRKKRSRASFSHGQVYELERRFRHQRYLSGPERADLAQALKLTETQIKIWFQNRRYKTKRRQLQHEQVLVANAKKAAITLLIKDGKRLYNPQDLVRPMIYPSIPIPGLNYFYYLQ</sequence>
<keyword evidence="3 5" id="KW-0371">Homeobox</keyword>
<comment type="caution">
    <text evidence="9">The sequence shown here is derived from an EMBL/GenBank/DDBJ whole genome shotgun (WGS) entry which is preliminary data.</text>
</comment>
<dbReference type="InterPro" id="IPR001356">
    <property type="entry name" value="HD"/>
</dbReference>
<keyword evidence="10" id="KW-1185">Reference proteome</keyword>
<dbReference type="Pfam" id="PF00046">
    <property type="entry name" value="Homeodomain"/>
    <property type="match status" value="1"/>
</dbReference>
<feature type="region of interest" description="Disordered" evidence="7">
    <location>
        <begin position="125"/>
        <end position="171"/>
    </location>
</feature>
<dbReference type="InterPro" id="IPR017970">
    <property type="entry name" value="Homeobox_CS"/>
</dbReference>
<dbReference type="EMBL" id="JAZGQO010000009">
    <property type="protein sequence ID" value="KAK6177968.1"/>
    <property type="molecule type" value="Genomic_DNA"/>
</dbReference>
<dbReference type="SUPFAM" id="SSF46689">
    <property type="entry name" value="Homeodomain-like"/>
    <property type="match status" value="1"/>
</dbReference>
<feature type="DNA-binding region" description="Homeobox" evidence="5">
    <location>
        <begin position="164"/>
        <end position="223"/>
    </location>
</feature>
<feature type="compositionally biased region" description="Basic and acidic residues" evidence="7">
    <location>
        <begin position="139"/>
        <end position="161"/>
    </location>
</feature>
<dbReference type="PROSITE" id="PS50071">
    <property type="entry name" value="HOMEOBOX_2"/>
    <property type="match status" value="1"/>
</dbReference>
<dbReference type="PRINTS" id="PR00024">
    <property type="entry name" value="HOMEOBOX"/>
</dbReference>
<gene>
    <name evidence="9" type="ORF">SNE40_012822</name>
</gene>
<dbReference type="PROSITE" id="PS00027">
    <property type="entry name" value="HOMEOBOX_1"/>
    <property type="match status" value="1"/>
</dbReference>
<evidence type="ECO:0000313" key="9">
    <source>
        <dbReference type="EMBL" id="KAK6177968.1"/>
    </source>
</evidence>
<dbReference type="Gene3D" id="1.10.10.60">
    <property type="entry name" value="Homeodomain-like"/>
    <property type="match status" value="1"/>
</dbReference>
<reference evidence="9 10" key="1">
    <citation type="submission" date="2024-01" db="EMBL/GenBank/DDBJ databases">
        <title>The genome of the rayed Mediterranean limpet Patella caerulea (Linnaeus, 1758).</title>
        <authorList>
            <person name="Anh-Thu Weber A."/>
            <person name="Halstead-Nussloch G."/>
        </authorList>
    </citation>
    <scope>NUCLEOTIDE SEQUENCE [LARGE SCALE GENOMIC DNA]</scope>
    <source>
        <strain evidence="9">AATW-2023a</strain>
        <tissue evidence="9">Whole specimen</tissue>
    </source>
</reference>
<dbReference type="GO" id="GO:0005634">
    <property type="term" value="C:nucleus"/>
    <property type="evidence" value="ECO:0007669"/>
    <property type="project" value="UniProtKB-SubCell"/>
</dbReference>
<dbReference type="InterPro" id="IPR009057">
    <property type="entry name" value="Homeodomain-like_sf"/>
</dbReference>
<evidence type="ECO:0000259" key="8">
    <source>
        <dbReference type="PROSITE" id="PS50071"/>
    </source>
</evidence>
<feature type="region of interest" description="Disordered" evidence="7">
    <location>
        <begin position="31"/>
        <end position="52"/>
    </location>
</feature>
<evidence type="ECO:0000256" key="1">
    <source>
        <dbReference type="ARBA" id="ARBA00004123"/>
    </source>
</evidence>
<dbReference type="GO" id="GO:0000978">
    <property type="term" value="F:RNA polymerase II cis-regulatory region sequence-specific DNA binding"/>
    <property type="evidence" value="ECO:0007669"/>
    <property type="project" value="TreeGrafter"/>
</dbReference>
<keyword evidence="4 5" id="KW-0539">Nucleus</keyword>
<proteinExistence type="predicted"/>